<evidence type="ECO:0000313" key="3">
    <source>
        <dbReference type="EMBL" id="WAR31199.1"/>
    </source>
</evidence>
<accession>A0ABY7GCA0</accession>
<dbReference type="SUPFAM" id="SSF52799">
    <property type="entry name" value="(Phosphotyrosine protein) phosphatases II"/>
    <property type="match status" value="1"/>
</dbReference>
<gene>
    <name evidence="3" type="ORF">MAR_033741</name>
</gene>
<dbReference type="SMART" id="SM00194">
    <property type="entry name" value="PTPc"/>
    <property type="match status" value="1"/>
</dbReference>
<dbReference type="InterPro" id="IPR003595">
    <property type="entry name" value="Tyr_Pase_cat"/>
</dbReference>
<dbReference type="PANTHER" id="PTHR19134:SF553">
    <property type="entry name" value="TYROSINE-PROTEIN PHOSPHATASE 10D-RELATED"/>
    <property type="match status" value="1"/>
</dbReference>
<dbReference type="Gene3D" id="3.90.190.10">
    <property type="entry name" value="Protein tyrosine phosphatase superfamily"/>
    <property type="match status" value="1"/>
</dbReference>
<dbReference type="PROSITE" id="PS00383">
    <property type="entry name" value="TYR_PHOSPHATASE_1"/>
    <property type="match status" value="1"/>
</dbReference>
<feature type="domain" description="Tyrosine-protein phosphatase" evidence="1">
    <location>
        <begin position="20"/>
        <end position="251"/>
    </location>
</feature>
<dbReference type="InterPro" id="IPR016130">
    <property type="entry name" value="Tyr_Pase_AS"/>
</dbReference>
<dbReference type="PROSITE" id="PS50056">
    <property type="entry name" value="TYR_PHOSPHATASE_2"/>
    <property type="match status" value="1"/>
</dbReference>
<dbReference type="InterPro" id="IPR000242">
    <property type="entry name" value="PTP_cat"/>
</dbReference>
<dbReference type="PANTHER" id="PTHR19134">
    <property type="entry name" value="RECEPTOR-TYPE TYROSINE-PROTEIN PHOSPHATASE"/>
    <property type="match status" value="1"/>
</dbReference>
<evidence type="ECO:0000259" key="1">
    <source>
        <dbReference type="PROSITE" id="PS50055"/>
    </source>
</evidence>
<dbReference type="InterPro" id="IPR050348">
    <property type="entry name" value="Protein-Tyr_Phosphatase"/>
</dbReference>
<sequence length="251" mass="29327">PSSNLREKCDGESVFQSMKKLANMICFCMSTIPDGSLVEVEIGEMIQRKRPILLSEFDAYLTMMHKDSNLKFSDEYKGYLSPREYIGCQGPLPATIDDHWRMIWEQNVTIIIKCEQYWPDEVGDPKQYGEVVVEMTSYSNIKTYDFRVFKIRNGSQTRTIKHFHFLTWQDFQANVKHDTILNFIRDVRHQIQPPDKAGPMIVHCSAGVGRTGTYLAIDYFMQFIDEHDFDNTSQQLYENVQYNSSDQRTEL</sequence>
<feature type="domain" description="Tyrosine specific protein phosphatases" evidence="2">
    <location>
        <begin position="181"/>
        <end position="225"/>
    </location>
</feature>
<dbReference type="Pfam" id="PF00102">
    <property type="entry name" value="Y_phosphatase"/>
    <property type="match status" value="1"/>
</dbReference>
<dbReference type="PRINTS" id="PR00700">
    <property type="entry name" value="PRTYPHPHTASE"/>
</dbReference>
<evidence type="ECO:0000313" key="4">
    <source>
        <dbReference type="Proteomes" id="UP001164746"/>
    </source>
</evidence>
<organism evidence="3 4">
    <name type="scientific">Mya arenaria</name>
    <name type="common">Soft-shell clam</name>
    <dbReference type="NCBI Taxonomy" id="6604"/>
    <lineage>
        <taxon>Eukaryota</taxon>
        <taxon>Metazoa</taxon>
        <taxon>Spiralia</taxon>
        <taxon>Lophotrochozoa</taxon>
        <taxon>Mollusca</taxon>
        <taxon>Bivalvia</taxon>
        <taxon>Autobranchia</taxon>
        <taxon>Heteroconchia</taxon>
        <taxon>Euheterodonta</taxon>
        <taxon>Imparidentia</taxon>
        <taxon>Neoheterodontei</taxon>
        <taxon>Myida</taxon>
        <taxon>Myoidea</taxon>
        <taxon>Myidae</taxon>
        <taxon>Mya</taxon>
    </lineage>
</organism>
<dbReference type="PROSITE" id="PS50055">
    <property type="entry name" value="TYR_PHOSPHATASE_PTP"/>
    <property type="match status" value="1"/>
</dbReference>
<dbReference type="SMART" id="SM00404">
    <property type="entry name" value="PTPc_motif"/>
    <property type="match status" value="1"/>
</dbReference>
<dbReference type="Proteomes" id="UP001164746">
    <property type="component" value="Chromosome 17"/>
</dbReference>
<feature type="non-terminal residue" evidence="3">
    <location>
        <position position="1"/>
    </location>
</feature>
<reference evidence="3" key="1">
    <citation type="submission" date="2022-11" db="EMBL/GenBank/DDBJ databases">
        <title>Centuries of genome instability and evolution in soft-shell clam transmissible cancer (bioRxiv).</title>
        <authorList>
            <person name="Hart S.F.M."/>
            <person name="Yonemitsu M.A."/>
            <person name="Giersch R.M."/>
            <person name="Beal B.F."/>
            <person name="Arriagada G."/>
            <person name="Davis B.W."/>
            <person name="Ostrander E.A."/>
            <person name="Goff S.P."/>
            <person name="Metzger M.J."/>
        </authorList>
    </citation>
    <scope>NUCLEOTIDE SEQUENCE</scope>
    <source>
        <strain evidence="3">MELC-2E11</strain>
        <tissue evidence="3">Siphon/mantle</tissue>
    </source>
</reference>
<dbReference type="InterPro" id="IPR000387">
    <property type="entry name" value="Tyr_Pase_dom"/>
</dbReference>
<proteinExistence type="predicted"/>
<keyword evidence="4" id="KW-1185">Reference proteome</keyword>
<dbReference type="InterPro" id="IPR029021">
    <property type="entry name" value="Prot-tyrosine_phosphatase-like"/>
</dbReference>
<dbReference type="CDD" id="cd00047">
    <property type="entry name" value="PTPc"/>
    <property type="match status" value="1"/>
</dbReference>
<dbReference type="EMBL" id="CP111028">
    <property type="protein sequence ID" value="WAR31199.1"/>
    <property type="molecule type" value="Genomic_DNA"/>
</dbReference>
<name>A0ABY7GCA0_MYAAR</name>
<evidence type="ECO:0000259" key="2">
    <source>
        <dbReference type="PROSITE" id="PS50056"/>
    </source>
</evidence>
<protein>
    <submittedName>
        <fullName evidence="3">PTPRB-like protein</fullName>
    </submittedName>
</protein>